<dbReference type="Proteomes" id="UP000789901">
    <property type="component" value="Unassembled WGS sequence"/>
</dbReference>
<accession>A0ABN7UC00</accession>
<comment type="caution">
    <text evidence="2">The sequence shown here is derived from an EMBL/GenBank/DDBJ whole genome shotgun (WGS) entry which is preliminary data.</text>
</comment>
<evidence type="ECO:0000256" key="1">
    <source>
        <dbReference type="SAM" id="MobiDB-lite"/>
    </source>
</evidence>
<reference evidence="2 3" key="1">
    <citation type="submission" date="2021-06" db="EMBL/GenBank/DDBJ databases">
        <authorList>
            <person name="Kallberg Y."/>
            <person name="Tangrot J."/>
            <person name="Rosling A."/>
        </authorList>
    </citation>
    <scope>NUCLEOTIDE SEQUENCE [LARGE SCALE GENOMIC DNA]</scope>
    <source>
        <strain evidence="2 3">120-4 pot B 10/14</strain>
    </source>
</reference>
<keyword evidence="3" id="KW-1185">Reference proteome</keyword>
<name>A0ABN7UC00_GIGMA</name>
<protein>
    <submittedName>
        <fullName evidence="2">17915_t:CDS:1</fullName>
    </submittedName>
</protein>
<proteinExistence type="predicted"/>
<gene>
    <name evidence="2" type="ORF">GMARGA_LOCUS4935</name>
</gene>
<organism evidence="2 3">
    <name type="scientific">Gigaspora margarita</name>
    <dbReference type="NCBI Taxonomy" id="4874"/>
    <lineage>
        <taxon>Eukaryota</taxon>
        <taxon>Fungi</taxon>
        <taxon>Fungi incertae sedis</taxon>
        <taxon>Mucoromycota</taxon>
        <taxon>Glomeromycotina</taxon>
        <taxon>Glomeromycetes</taxon>
        <taxon>Diversisporales</taxon>
        <taxon>Gigasporaceae</taxon>
        <taxon>Gigaspora</taxon>
    </lineage>
</organism>
<evidence type="ECO:0000313" key="2">
    <source>
        <dbReference type="EMBL" id="CAG8559254.1"/>
    </source>
</evidence>
<dbReference type="EMBL" id="CAJVQB010002020">
    <property type="protein sequence ID" value="CAG8559254.1"/>
    <property type="molecule type" value="Genomic_DNA"/>
</dbReference>
<sequence>MSTSNKRRNISDSNILDPNNSDFNENNEFSEEEKVCEIEVLNGKEWEENTKFDPKLIRSICPRDEKQQKELQQLLGS</sequence>
<evidence type="ECO:0000313" key="3">
    <source>
        <dbReference type="Proteomes" id="UP000789901"/>
    </source>
</evidence>
<feature type="region of interest" description="Disordered" evidence="1">
    <location>
        <begin position="1"/>
        <end position="30"/>
    </location>
</feature>